<evidence type="ECO:0000256" key="4">
    <source>
        <dbReference type="ARBA" id="ARBA00023163"/>
    </source>
</evidence>
<dbReference type="EMBL" id="FPBF01000004">
    <property type="protein sequence ID" value="SFT98549.1"/>
    <property type="molecule type" value="Genomic_DNA"/>
</dbReference>
<dbReference type="PANTHER" id="PTHR43133">
    <property type="entry name" value="RNA POLYMERASE ECF-TYPE SIGMA FACTO"/>
    <property type="match status" value="1"/>
</dbReference>
<keyword evidence="8" id="KW-1185">Reference proteome</keyword>
<dbReference type="SUPFAM" id="SSF88659">
    <property type="entry name" value="Sigma3 and sigma4 domains of RNA polymerase sigma factors"/>
    <property type="match status" value="1"/>
</dbReference>
<dbReference type="InterPro" id="IPR039425">
    <property type="entry name" value="RNA_pol_sigma-70-like"/>
</dbReference>
<dbReference type="OrthoDB" id="1097528at2"/>
<protein>
    <submittedName>
        <fullName evidence="7">RNA polymerase sigma-70 factor, ECF subfamily</fullName>
    </submittedName>
</protein>
<dbReference type="STRING" id="305507.SAMN04489724_3173"/>
<dbReference type="Pfam" id="PF08281">
    <property type="entry name" value="Sigma70_r4_2"/>
    <property type="match status" value="1"/>
</dbReference>
<evidence type="ECO:0000259" key="5">
    <source>
        <dbReference type="Pfam" id="PF04542"/>
    </source>
</evidence>
<dbReference type="InterPro" id="IPR013249">
    <property type="entry name" value="RNA_pol_sigma70_r4_t2"/>
</dbReference>
<evidence type="ECO:0000313" key="8">
    <source>
        <dbReference type="Proteomes" id="UP000199673"/>
    </source>
</evidence>
<dbReference type="Gene3D" id="1.10.1740.10">
    <property type="match status" value="1"/>
</dbReference>
<organism evidence="7 8">
    <name type="scientific">Algoriphagus locisalis</name>
    <dbReference type="NCBI Taxonomy" id="305507"/>
    <lineage>
        <taxon>Bacteria</taxon>
        <taxon>Pseudomonadati</taxon>
        <taxon>Bacteroidota</taxon>
        <taxon>Cytophagia</taxon>
        <taxon>Cytophagales</taxon>
        <taxon>Cyclobacteriaceae</taxon>
        <taxon>Algoriphagus</taxon>
    </lineage>
</organism>
<dbReference type="AlphaFoldDB" id="A0A1I7CGL5"/>
<dbReference type="GO" id="GO:0016987">
    <property type="term" value="F:sigma factor activity"/>
    <property type="evidence" value="ECO:0007669"/>
    <property type="project" value="UniProtKB-KW"/>
</dbReference>
<evidence type="ECO:0000256" key="3">
    <source>
        <dbReference type="ARBA" id="ARBA00023082"/>
    </source>
</evidence>
<dbReference type="InterPro" id="IPR036388">
    <property type="entry name" value="WH-like_DNA-bd_sf"/>
</dbReference>
<feature type="domain" description="RNA polymerase sigma-70 region 2" evidence="5">
    <location>
        <begin position="19"/>
        <end position="75"/>
    </location>
</feature>
<keyword evidence="3" id="KW-0731">Sigma factor</keyword>
<dbReference type="GO" id="GO:0003677">
    <property type="term" value="F:DNA binding"/>
    <property type="evidence" value="ECO:0007669"/>
    <property type="project" value="InterPro"/>
</dbReference>
<dbReference type="Proteomes" id="UP000199673">
    <property type="component" value="Unassembled WGS sequence"/>
</dbReference>
<keyword evidence="4" id="KW-0804">Transcription</keyword>
<dbReference type="PANTHER" id="PTHR43133:SF46">
    <property type="entry name" value="RNA POLYMERASE SIGMA-70 FACTOR ECF SUBFAMILY"/>
    <property type="match status" value="1"/>
</dbReference>
<keyword evidence="2" id="KW-0805">Transcription regulation</keyword>
<dbReference type="InterPro" id="IPR013324">
    <property type="entry name" value="RNA_pol_sigma_r3/r4-like"/>
</dbReference>
<dbReference type="Pfam" id="PF04542">
    <property type="entry name" value="Sigma70_r2"/>
    <property type="match status" value="1"/>
</dbReference>
<evidence type="ECO:0000259" key="6">
    <source>
        <dbReference type="Pfam" id="PF08281"/>
    </source>
</evidence>
<evidence type="ECO:0000256" key="1">
    <source>
        <dbReference type="ARBA" id="ARBA00010641"/>
    </source>
</evidence>
<comment type="similarity">
    <text evidence="1">Belongs to the sigma-70 factor family. ECF subfamily.</text>
</comment>
<dbReference type="InterPro" id="IPR013325">
    <property type="entry name" value="RNA_pol_sigma_r2"/>
</dbReference>
<dbReference type="InterPro" id="IPR007627">
    <property type="entry name" value="RNA_pol_sigma70_r2"/>
</dbReference>
<dbReference type="RefSeq" id="WP_091695202.1">
    <property type="nucleotide sequence ID" value="NZ_FPBF01000004.1"/>
</dbReference>
<gene>
    <name evidence="7" type="ORF">SAMN04489724_3173</name>
</gene>
<dbReference type="NCBIfam" id="TIGR02937">
    <property type="entry name" value="sigma70-ECF"/>
    <property type="match status" value="1"/>
</dbReference>
<dbReference type="SUPFAM" id="SSF88946">
    <property type="entry name" value="Sigma2 domain of RNA polymerase sigma factors"/>
    <property type="match status" value="1"/>
</dbReference>
<evidence type="ECO:0000256" key="2">
    <source>
        <dbReference type="ARBA" id="ARBA00023015"/>
    </source>
</evidence>
<dbReference type="InterPro" id="IPR014284">
    <property type="entry name" value="RNA_pol_sigma-70_dom"/>
</dbReference>
<name>A0A1I7CGL5_9BACT</name>
<evidence type="ECO:0000313" key="7">
    <source>
        <dbReference type="EMBL" id="SFT98549.1"/>
    </source>
</evidence>
<feature type="domain" description="RNA polymerase sigma factor 70 region 4 type 2" evidence="6">
    <location>
        <begin position="109"/>
        <end position="157"/>
    </location>
</feature>
<proteinExistence type="inferred from homology"/>
<dbReference type="GO" id="GO:0006352">
    <property type="term" value="P:DNA-templated transcription initiation"/>
    <property type="evidence" value="ECO:0007669"/>
    <property type="project" value="InterPro"/>
</dbReference>
<reference evidence="8" key="1">
    <citation type="submission" date="2016-10" db="EMBL/GenBank/DDBJ databases">
        <authorList>
            <person name="Varghese N."/>
            <person name="Submissions S."/>
        </authorList>
    </citation>
    <scope>NUCLEOTIDE SEQUENCE [LARGE SCALE GENOMIC DNA]</scope>
    <source>
        <strain evidence="8">DSM 23445</strain>
    </source>
</reference>
<accession>A0A1I7CGL5</accession>
<sequence length="175" mass="20321">MSTFQSTAHFEQVFKDNWELMYQSAYSKIGDQSIVEDMLQEIFIDIWQRRASLEIKSGIKGYLLTAVKYQVMRHFDELAKSRATRSDTLPESFYEEDIFGFDELYKEIEIAVEMLPARSQLIFRMSRLEGYSVDEIADKLKISPQTVHNQLSKSLKILRGELKHLAPALAIYLVA</sequence>
<dbReference type="Gene3D" id="1.10.10.10">
    <property type="entry name" value="Winged helix-like DNA-binding domain superfamily/Winged helix DNA-binding domain"/>
    <property type="match status" value="1"/>
</dbReference>